<protein>
    <submittedName>
        <fullName evidence="8">Trihelix transcription factor PTL-like</fullName>
    </submittedName>
</protein>
<proteinExistence type="predicted"/>
<dbReference type="PANTHER" id="PTHR21654">
    <property type="entry name" value="FI21293P1"/>
    <property type="match status" value="1"/>
</dbReference>
<feature type="region of interest" description="Disordered" evidence="6">
    <location>
        <begin position="390"/>
        <end position="411"/>
    </location>
</feature>
<dbReference type="PROSITE" id="PS50090">
    <property type="entry name" value="MYB_LIKE"/>
    <property type="match status" value="1"/>
</dbReference>
<evidence type="ECO:0000256" key="5">
    <source>
        <dbReference type="ARBA" id="ARBA00023242"/>
    </source>
</evidence>
<keyword evidence="5" id="KW-0539">Nucleus</keyword>
<keyword evidence="2" id="KW-0805">Transcription regulation</keyword>
<feature type="compositionally biased region" description="Basic and acidic residues" evidence="6">
    <location>
        <begin position="338"/>
        <end position="347"/>
    </location>
</feature>
<sequence length="553" mass="62753">MGDPYPYPYPYLGIPDVRHLTGAAPRADDLAAAEAPRCLGLGLGYDVVLSHAFNFPPPPPPSQNQHHVYHYATTTNPTVPNGNSLDHHHHDLQDQAASAIFCNNNNNNKSNSIEEDEKGSSGWVGIGFDAAPNNNNRWPRQETLSLLDIRSRLDSKFRDTNHKGPLWNQISRIMEEEYGYQRSGKKCKEKFENLYKYYKKTKEGKGGSRHHQDGKHYRFFRQLEAICGSSSSSQSPHALLNTTTTTTTSSSPNNNNYQTPLVNIIKHGNQLHHHCNNMINKCCSNYSLSLLSNNNNDQFETSSSENNNNNDDAAVEDLSAVAYTVKQKGIEIEEEHRGRVHGHDGRIGRRSSSSTKVEELVDSHMRKIMESQEAWMEKMMRVVEQREQEVMATSKEQEETRKKRPDSSTTTGLLDRQVCELGARERAWIEARDTALMEVIMKRHYNVERKELEEGEDEKGKIVISNGSSGHGWTELEISNLIELRNGFEVRLHEGGCLVENNNNNNGRRRRRSVWDEIAAKMSGFGFNRSASECKQIWGEISISLNKTIMENR</sequence>
<dbReference type="GO" id="GO:0006355">
    <property type="term" value="P:regulation of DNA-templated transcription"/>
    <property type="evidence" value="ECO:0007669"/>
    <property type="project" value="UniProtKB-ARBA"/>
</dbReference>
<name>A0A834WAA7_9FABA</name>
<dbReference type="InterPro" id="IPR044822">
    <property type="entry name" value="Myb_DNA-bind_4"/>
</dbReference>
<dbReference type="FunFam" id="1.10.10.60:FF:000342">
    <property type="entry name" value="trihelix transcription factor PTL-like"/>
    <property type="match status" value="1"/>
</dbReference>
<feature type="compositionally biased region" description="Low complexity" evidence="6">
    <location>
        <begin position="229"/>
        <end position="256"/>
    </location>
</feature>
<keyword evidence="3" id="KW-0238">DNA-binding</keyword>
<evidence type="ECO:0000259" key="7">
    <source>
        <dbReference type="PROSITE" id="PS50090"/>
    </source>
</evidence>
<keyword evidence="9" id="KW-1185">Reference proteome</keyword>
<comment type="subcellular location">
    <subcellularLocation>
        <location evidence="1">Nucleus</location>
    </subcellularLocation>
</comment>
<dbReference type="PANTHER" id="PTHR21654:SF63">
    <property type="entry name" value="MYB-LIKE DOMAIN-CONTAINING PROTEIN"/>
    <property type="match status" value="1"/>
</dbReference>
<dbReference type="SMART" id="SM00717">
    <property type="entry name" value="SANT"/>
    <property type="match status" value="2"/>
</dbReference>
<dbReference type="GO" id="GO:0003677">
    <property type="term" value="F:DNA binding"/>
    <property type="evidence" value="ECO:0007669"/>
    <property type="project" value="UniProtKB-KW"/>
</dbReference>
<evidence type="ECO:0000313" key="8">
    <source>
        <dbReference type="EMBL" id="KAF7811551.1"/>
    </source>
</evidence>
<organism evidence="8 9">
    <name type="scientific">Senna tora</name>
    <dbReference type="NCBI Taxonomy" id="362788"/>
    <lineage>
        <taxon>Eukaryota</taxon>
        <taxon>Viridiplantae</taxon>
        <taxon>Streptophyta</taxon>
        <taxon>Embryophyta</taxon>
        <taxon>Tracheophyta</taxon>
        <taxon>Spermatophyta</taxon>
        <taxon>Magnoliopsida</taxon>
        <taxon>eudicotyledons</taxon>
        <taxon>Gunneridae</taxon>
        <taxon>Pentapetalae</taxon>
        <taxon>rosids</taxon>
        <taxon>fabids</taxon>
        <taxon>Fabales</taxon>
        <taxon>Fabaceae</taxon>
        <taxon>Caesalpinioideae</taxon>
        <taxon>Cassia clade</taxon>
        <taxon>Senna</taxon>
    </lineage>
</organism>
<dbReference type="Pfam" id="PF13837">
    <property type="entry name" value="Myb_DNA-bind_4"/>
    <property type="match status" value="2"/>
</dbReference>
<dbReference type="Proteomes" id="UP000634136">
    <property type="component" value="Unassembled WGS sequence"/>
</dbReference>
<evidence type="ECO:0000256" key="2">
    <source>
        <dbReference type="ARBA" id="ARBA00023015"/>
    </source>
</evidence>
<evidence type="ECO:0000313" key="9">
    <source>
        <dbReference type="Proteomes" id="UP000634136"/>
    </source>
</evidence>
<reference evidence="8" key="1">
    <citation type="submission" date="2020-09" db="EMBL/GenBank/DDBJ databases">
        <title>Genome-Enabled Discovery of Anthraquinone Biosynthesis in Senna tora.</title>
        <authorList>
            <person name="Kang S.-H."/>
            <person name="Pandey R.P."/>
            <person name="Lee C.-M."/>
            <person name="Sim J.-S."/>
            <person name="Jeong J.-T."/>
            <person name="Choi B.-S."/>
            <person name="Jung M."/>
            <person name="Ginzburg D."/>
            <person name="Zhao K."/>
            <person name="Won S.Y."/>
            <person name="Oh T.-J."/>
            <person name="Yu Y."/>
            <person name="Kim N.-H."/>
            <person name="Lee O.R."/>
            <person name="Lee T.-H."/>
            <person name="Bashyal P."/>
            <person name="Kim T.-S."/>
            <person name="Lee W.-H."/>
            <person name="Kawkins C."/>
            <person name="Kim C.-K."/>
            <person name="Kim J.S."/>
            <person name="Ahn B.O."/>
            <person name="Rhee S.Y."/>
            <person name="Sohng J.K."/>
        </authorList>
    </citation>
    <scope>NUCLEOTIDE SEQUENCE</scope>
    <source>
        <tissue evidence="8">Leaf</tissue>
    </source>
</reference>
<accession>A0A834WAA7</accession>
<feature type="region of interest" description="Disordered" evidence="6">
    <location>
        <begin position="229"/>
        <end position="257"/>
    </location>
</feature>
<dbReference type="GO" id="GO:0005634">
    <property type="term" value="C:nucleus"/>
    <property type="evidence" value="ECO:0007669"/>
    <property type="project" value="UniProtKB-SubCell"/>
</dbReference>
<evidence type="ECO:0000256" key="6">
    <source>
        <dbReference type="SAM" id="MobiDB-lite"/>
    </source>
</evidence>
<dbReference type="CDD" id="cd12203">
    <property type="entry name" value="GT1"/>
    <property type="match status" value="1"/>
</dbReference>
<dbReference type="Gene3D" id="1.10.10.60">
    <property type="entry name" value="Homeodomain-like"/>
    <property type="match status" value="2"/>
</dbReference>
<evidence type="ECO:0000256" key="3">
    <source>
        <dbReference type="ARBA" id="ARBA00023125"/>
    </source>
</evidence>
<evidence type="ECO:0000256" key="1">
    <source>
        <dbReference type="ARBA" id="ARBA00004123"/>
    </source>
</evidence>
<feature type="compositionally biased region" description="Basic and acidic residues" evidence="6">
    <location>
        <begin position="390"/>
        <end position="401"/>
    </location>
</feature>
<dbReference type="EMBL" id="JAAIUW010000010">
    <property type="protein sequence ID" value="KAF7811551.1"/>
    <property type="molecule type" value="Genomic_DNA"/>
</dbReference>
<dbReference type="OrthoDB" id="1919525at2759"/>
<dbReference type="AlphaFoldDB" id="A0A834WAA7"/>
<gene>
    <name evidence="8" type="ORF">G2W53_032527</name>
</gene>
<dbReference type="InterPro" id="IPR001005">
    <property type="entry name" value="SANT/Myb"/>
</dbReference>
<feature type="region of interest" description="Disordered" evidence="6">
    <location>
        <begin position="338"/>
        <end position="360"/>
    </location>
</feature>
<comment type="caution">
    <text evidence="8">The sequence shown here is derived from an EMBL/GenBank/DDBJ whole genome shotgun (WGS) entry which is preliminary data.</text>
</comment>
<feature type="domain" description="Myb-like" evidence="7">
    <location>
        <begin position="130"/>
        <end position="195"/>
    </location>
</feature>
<keyword evidence="4" id="KW-0804">Transcription</keyword>
<evidence type="ECO:0000256" key="4">
    <source>
        <dbReference type="ARBA" id="ARBA00023163"/>
    </source>
</evidence>